<dbReference type="VEuPathDB" id="VectorBase:AQUA011760"/>
<sequence length="135" mass="15529">MLYKRNEAGNRLLADIAEEAADETIIQFLRMTEEDFEYMLQKITPKICKQDTYMKKAITVRERLIIGLRFIATGENFKSLQFLFRVSPSTIRKIVPKVCDALIEITVCVLLEEDRLLAVFKAFSINDCPGHVSPQ</sequence>
<proteinExistence type="predicted"/>
<evidence type="ECO:0000313" key="1">
    <source>
        <dbReference type="EnsemblMetazoa" id="AQUA011760-PA"/>
    </source>
</evidence>
<organism evidence="1 2">
    <name type="scientific">Anopheles quadriannulatus</name>
    <name type="common">Mosquito</name>
    <dbReference type="NCBI Taxonomy" id="34691"/>
    <lineage>
        <taxon>Eukaryota</taxon>
        <taxon>Metazoa</taxon>
        <taxon>Ecdysozoa</taxon>
        <taxon>Arthropoda</taxon>
        <taxon>Hexapoda</taxon>
        <taxon>Insecta</taxon>
        <taxon>Pterygota</taxon>
        <taxon>Neoptera</taxon>
        <taxon>Endopterygota</taxon>
        <taxon>Diptera</taxon>
        <taxon>Nematocera</taxon>
        <taxon>Culicoidea</taxon>
        <taxon>Culicidae</taxon>
        <taxon>Anophelinae</taxon>
        <taxon>Anopheles</taxon>
    </lineage>
</organism>
<name>A0A182XPF8_ANOQN</name>
<dbReference type="Proteomes" id="UP000076407">
    <property type="component" value="Unassembled WGS sequence"/>
</dbReference>
<accession>A0A182XPF8</accession>
<keyword evidence="2" id="KW-1185">Reference proteome</keyword>
<protein>
    <recommendedName>
        <fullName evidence="3">Transposase Helix-turn-helix domain-containing protein</fullName>
    </recommendedName>
</protein>
<dbReference type="EnsemblMetazoa" id="AQUA011760-RA">
    <property type="protein sequence ID" value="AQUA011760-PA"/>
    <property type="gene ID" value="AQUA011760"/>
</dbReference>
<evidence type="ECO:0008006" key="3">
    <source>
        <dbReference type="Google" id="ProtNLM"/>
    </source>
</evidence>
<dbReference type="AlphaFoldDB" id="A0A182XPF8"/>
<evidence type="ECO:0000313" key="2">
    <source>
        <dbReference type="Proteomes" id="UP000076407"/>
    </source>
</evidence>
<reference evidence="1" key="1">
    <citation type="submission" date="2020-05" db="UniProtKB">
        <authorList>
            <consortium name="EnsemblMetazoa"/>
        </authorList>
    </citation>
    <scope>IDENTIFICATION</scope>
    <source>
        <strain evidence="1">SANGQUA</strain>
    </source>
</reference>